<reference evidence="1" key="1">
    <citation type="journal article" date="2015" name="Nature">
        <title>Complex archaea that bridge the gap between prokaryotes and eukaryotes.</title>
        <authorList>
            <person name="Spang A."/>
            <person name="Saw J.H."/>
            <person name="Jorgensen S.L."/>
            <person name="Zaremba-Niedzwiedzka K."/>
            <person name="Martijn J."/>
            <person name="Lind A.E."/>
            <person name="van Eijk R."/>
            <person name="Schleper C."/>
            <person name="Guy L."/>
            <person name="Ettema T.J."/>
        </authorList>
    </citation>
    <scope>NUCLEOTIDE SEQUENCE</scope>
</reference>
<accession>A0A0F9DCT7</accession>
<sequence length="76" mass="8578">MYALIVMAVSLFVLVVLLRFKVSIGRAMVASAIIATIMLRLWPQAILAHLNYEFENFPLSKTSVYLFVMISALLML</sequence>
<comment type="caution">
    <text evidence="1">The sequence shown here is derived from an EMBL/GenBank/DDBJ whole genome shotgun (WGS) entry which is preliminary data.</text>
</comment>
<dbReference type="AlphaFoldDB" id="A0A0F9DCT7"/>
<proteinExistence type="predicted"/>
<organism evidence="1">
    <name type="scientific">marine sediment metagenome</name>
    <dbReference type="NCBI Taxonomy" id="412755"/>
    <lineage>
        <taxon>unclassified sequences</taxon>
        <taxon>metagenomes</taxon>
        <taxon>ecological metagenomes</taxon>
    </lineage>
</organism>
<feature type="non-terminal residue" evidence="1">
    <location>
        <position position="76"/>
    </location>
</feature>
<dbReference type="EMBL" id="LAZR01040001">
    <property type="protein sequence ID" value="KKL15606.1"/>
    <property type="molecule type" value="Genomic_DNA"/>
</dbReference>
<evidence type="ECO:0000313" key="1">
    <source>
        <dbReference type="EMBL" id="KKL15606.1"/>
    </source>
</evidence>
<protein>
    <submittedName>
        <fullName evidence="1">Uncharacterized protein</fullName>
    </submittedName>
</protein>
<name>A0A0F9DCT7_9ZZZZ</name>
<gene>
    <name evidence="1" type="ORF">LCGC14_2503900</name>
</gene>